<feature type="domain" description="CTLH" evidence="11">
    <location>
        <begin position="154"/>
        <end position="211"/>
    </location>
</feature>
<evidence type="ECO:0000313" key="14">
    <source>
        <dbReference type="Proteomes" id="UP001174909"/>
    </source>
</evidence>
<dbReference type="PROSITE" id="PS50897">
    <property type="entry name" value="CTLH"/>
    <property type="match status" value="1"/>
</dbReference>
<evidence type="ECO:0000256" key="7">
    <source>
        <dbReference type="ARBA" id="ARBA00022833"/>
    </source>
</evidence>
<accession>A0AA35TGE0</accession>
<evidence type="ECO:0000256" key="6">
    <source>
        <dbReference type="ARBA" id="ARBA00022771"/>
    </source>
</evidence>
<keyword evidence="5" id="KW-0479">Metal-binding</keyword>
<evidence type="ECO:0000313" key="13">
    <source>
        <dbReference type="EMBL" id="CAI8047840.1"/>
    </source>
</evidence>
<dbReference type="SMART" id="SM00667">
    <property type="entry name" value="LisH"/>
    <property type="match status" value="1"/>
</dbReference>
<keyword evidence="4" id="KW-0963">Cytoplasm</keyword>
<proteinExistence type="predicted"/>
<dbReference type="PANTHER" id="PTHR12170">
    <property type="entry name" value="MACROPHAGE ERYTHROBLAST ATTACHER-RELATED"/>
    <property type="match status" value="1"/>
</dbReference>
<evidence type="ECO:0000256" key="5">
    <source>
        <dbReference type="ARBA" id="ARBA00022723"/>
    </source>
</evidence>
<dbReference type="InterPro" id="IPR006594">
    <property type="entry name" value="LisH"/>
</dbReference>
<dbReference type="InterPro" id="IPR013144">
    <property type="entry name" value="CRA_dom"/>
</dbReference>
<comment type="subcellular location">
    <subcellularLocation>
        <location evidence="2">Cytoplasm</location>
    </subcellularLocation>
    <subcellularLocation>
        <location evidence="1">Nucleus matrix</location>
    </subcellularLocation>
</comment>
<evidence type="ECO:0000256" key="1">
    <source>
        <dbReference type="ARBA" id="ARBA00004109"/>
    </source>
</evidence>
<dbReference type="InterPro" id="IPR044063">
    <property type="entry name" value="ZF_RING_GID"/>
</dbReference>
<dbReference type="SMART" id="SM00757">
    <property type="entry name" value="CRA"/>
    <property type="match status" value="1"/>
</dbReference>
<dbReference type="GO" id="GO:0005737">
    <property type="term" value="C:cytoplasm"/>
    <property type="evidence" value="ECO:0007669"/>
    <property type="project" value="UniProtKB-SubCell"/>
</dbReference>
<dbReference type="GO" id="GO:0061630">
    <property type="term" value="F:ubiquitin protein ligase activity"/>
    <property type="evidence" value="ECO:0007669"/>
    <property type="project" value="InterPro"/>
</dbReference>
<dbReference type="GO" id="GO:0016363">
    <property type="term" value="C:nuclear matrix"/>
    <property type="evidence" value="ECO:0007669"/>
    <property type="project" value="UniProtKB-SubCell"/>
</dbReference>
<feature type="domain" description="RING-Gid-type" evidence="12">
    <location>
        <begin position="307"/>
        <end position="337"/>
    </location>
</feature>
<organism evidence="13 14">
    <name type="scientific">Geodia barretti</name>
    <name type="common">Barrett's horny sponge</name>
    <dbReference type="NCBI Taxonomy" id="519541"/>
    <lineage>
        <taxon>Eukaryota</taxon>
        <taxon>Metazoa</taxon>
        <taxon>Porifera</taxon>
        <taxon>Demospongiae</taxon>
        <taxon>Heteroscleromorpha</taxon>
        <taxon>Tetractinellida</taxon>
        <taxon>Astrophorina</taxon>
        <taxon>Geodiidae</taxon>
        <taxon>Geodia</taxon>
    </lineage>
</organism>
<dbReference type="SMART" id="SM00668">
    <property type="entry name" value="CTLH"/>
    <property type="match status" value="1"/>
</dbReference>
<dbReference type="PANTHER" id="PTHR12170:SF2">
    <property type="entry name" value="E3 UBIQUITIN-PROTEIN TRANSFERASE MAEA"/>
    <property type="match status" value="1"/>
</dbReference>
<evidence type="ECO:0000256" key="10">
    <source>
        <dbReference type="PROSITE-ProRule" id="PRU01215"/>
    </source>
</evidence>
<keyword evidence="13" id="KW-0808">Transferase</keyword>
<evidence type="ECO:0000256" key="8">
    <source>
        <dbReference type="ARBA" id="ARBA00023057"/>
    </source>
</evidence>
<dbReference type="GO" id="GO:0008270">
    <property type="term" value="F:zinc ion binding"/>
    <property type="evidence" value="ECO:0007669"/>
    <property type="project" value="UniProtKB-KW"/>
</dbReference>
<dbReference type="Proteomes" id="UP001174909">
    <property type="component" value="Unassembled WGS sequence"/>
</dbReference>
<keyword evidence="6 10" id="KW-0863">Zinc-finger</keyword>
<evidence type="ECO:0000256" key="9">
    <source>
        <dbReference type="ARBA" id="ARBA00029678"/>
    </source>
</evidence>
<evidence type="ECO:0000256" key="3">
    <source>
        <dbReference type="ARBA" id="ARBA00014384"/>
    </source>
</evidence>
<evidence type="ECO:0000259" key="12">
    <source>
        <dbReference type="PROSITE" id="PS51867"/>
    </source>
</evidence>
<dbReference type="InterPro" id="IPR006595">
    <property type="entry name" value="CTLH_C"/>
</dbReference>
<dbReference type="GO" id="GO:0043161">
    <property type="term" value="P:proteasome-mediated ubiquitin-dependent protein catabolic process"/>
    <property type="evidence" value="ECO:0007669"/>
    <property type="project" value="InterPro"/>
</dbReference>
<dbReference type="InterPro" id="IPR045098">
    <property type="entry name" value="Fyv10_fam"/>
</dbReference>
<evidence type="ECO:0000259" key="11">
    <source>
        <dbReference type="PROSITE" id="PS50897"/>
    </source>
</evidence>
<dbReference type="EMBL" id="CASHTH010003683">
    <property type="protein sequence ID" value="CAI8047840.1"/>
    <property type="molecule type" value="Genomic_DNA"/>
</dbReference>
<feature type="zinc finger region" description="RING-Gid-type" evidence="10">
    <location>
        <begin position="307"/>
        <end position="337"/>
    </location>
</feature>
<dbReference type="PROSITE" id="PS51867">
    <property type="entry name" value="ZF_RING_GID"/>
    <property type="match status" value="1"/>
</dbReference>
<reference evidence="13" key="1">
    <citation type="submission" date="2023-03" db="EMBL/GenBank/DDBJ databases">
        <authorList>
            <person name="Steffen K."/>
            <person name="Cardenas P."/>
        </authorList>
    </citation>
    <scope>NUCLEOTIDE SEQUENCE</scope>
</reference>
<keyword evidence="7" id="KW-0862">Zinc</keyword>
<evidence type="ECO:0000256" key="4">
    <source>
        <dbReference type="ARBA" id="ARBA00022490"/>
    </source>
</evidence>
<protein>
    <recommendedName>
        <fullName evidence="3">E3 ubiquitin-protein transferase MAEA</fullName>
    </recommendedName>
    <alternativeName>
        <fullName evidence="9">Macrophage erythroblast attacher</fullName>
    </alternativeName>
</protein>
<dbReference type="AlphaFoldDB" id="A0AA35TGE0"/>
<keyword evidence="8" id="KW-0265">Erythrocyte maturation</keyword>
<comment type="caution">
    <text evidence="13">The sequence shown here is derived from an EMBL/GenBank/DDBJ whole genome shotgun (WGS) entry which is preliminary data.</text>
</comment>
<dbReference type="InterPro" id="IPR024964">
    <property type="entry name" value="CTLH/CRA"/>
</dbReference>
<dbReference type="PROSITE" id="PS50896">
    <property type="entry name" value="LISH"/>
    <property type="match status" value="1"/>
</dbReference>
<gene>
    <name evidence="13" type="ORF">GBAR_LOCUS26465</name>
</gene>
<evidence type="ECO:0000256" key="2">
    <source>
        <dbReference type="ARBA" id="ARBA00004496"/>
    </source>
</evidence>
<dbReference type="GO" id="GO:0034657">
    <property type="term" value="C:GID complex"/>
    <property type="evidence" value="ECO:0007669"/>
    <property type="project" value="TreeGrafter"/>
</dbReference>
<sequence>MSKDEVTTFEHATLKVPYELLNRKFRSGQKAVDREVNQVSLACGETGSVLGEAELSVEDMVGMLDSVHSKVSALKRKATECLDDEAKCSQLCRARLDHLKSYPSGEQTDGMKTAWRQVRVDRMLVDHFLRAGYYTSAYKLSESSGITELVDVDIFMVCQRVEEALRSHDTGPCLAWCYENRSKLRRLKSTLEFQLRLQDFIELVRLNRRVQAIKYARKHFGNSSDHLLKDIQQAMGLLAFDHSTRIKRYQKLFSLTRWAELIDQFRQENFALFQLSQRSVLSVTLQAGLSALKTPQCYKEAERNPQCPVCSKPFNALAKPLPYAHCSQSYLIVLPLW</sequence>
<dbReference type="Pfam" id="PF10607">
    <property type="entry name" value="CTLH"/>
    <property type="match status" value="1"/>
</dbReference>
<name>A0AA35TGE0_GEOBA</name>
<keyword evidence="14" id="KW-1185">Reference proteome</keyword>